<evidence type="ECO:0000313" key="1">
    <source>
        <dbReference type="EMBL" id="CAB4337603.1"/>
    </source>
</evidence>
<dbReference type="EMBL" id="CAESAO010000014">
    <property type="protein sequence ID" value="CAB4337603.1"/>
    <property type="molecule type" value="Genomic_DNA"/>
</dbReference>
<proteinExistence type="predicted"/>
<dbReference type="AlphaFoldDB" id="A0A6J5ZDE8"/>
<organism evidence="1">
    <name type="scientific">freshwater metagenome</name>
    <dbReference type="NCBI Taxonomy" id="449393"/>
    <lineage>
        <taxon>unclassified sequences</taxon>
        <taxon>metagenomes</taxon>
        <taxon>ecological metagenomes</taxon>
    </lineage>
</organism>
<accession>A0A6J5ZDE8</accession>
<name>A0A6J5ZDE8_9ZZZZ</name>
<reference evidence="1" key="1">
    <citation type="submission" date="2020-05" db="EMBL/GenBank/DDBJ databases">
        <authorList>
            <person name="Chiriac C."/>
            <person name="Salcher M."/>
            <person name="Ghai R."/>
            <person name="Kavagutti S V."/>
        </authorList>
    </citation>
    <scope>NUCLEOTIDE SEQUENCE</scope>
</reference>
<sequence length="187" mass="18294">MSSEQTLSALAAVSAQLSSDGGLLAEALLGEDRGQLGDSDPQLGALAAAGPCSSGREQQIAAVVEAVYEGFLLHGGSSRILNAGDADLNILAGDRLYALGLAQLAALGDLDSVGELADVIGICSQARALDDDALAAAAWEHAASAIGWGGSPAGEEAKAAVAADPDAASAALTDAARALRGAAAQTS</sequence>
<gene>
    <name evidence="1" type="ORF">UFOPK3522_00309</name>
</gene>
<protein>
    <submittedName>
        <fullName evidence="1">Unannotated protein</fullName>
    </submittedName>
</protein>